<dbReference type="AlphaFoldDB" id="A0AAD8YHG4"/>
<dbReference type="Gene3D" id="3.30.760.10">
    <property type="entry name" value="RNA Cap, Translation Initiation Factor Eif4e"/>
    <property type="match status" value="1"/>
</dbReference>
<dbReference type="InterPro" id="IPR014905">
    <property type="entry name" value="HIRAN"/>
</dbReference>
<evidence type="ECO:0000256" key="4">
    <source>
        <dbReference type="SAM" id="MobiDB-lite"/>
    </source>
</evidence>
<dbReference type="PANTHER" id="PTHR31977:SF1">
    <property type="entry name" value="UPF0696 PROTEIN C11ORF68"/>
    <property type="match status" value="1"/>
</dbReference>
<dbReference type="GO" id="GO:0016818">
    <property type="term" value="F:hydrolase activity, acting on acid anhydrides, in phosphorus-containing anhydrides"/>
    <property type="evidence" value="ECO:0007669"/>
    <property type="project" value="InterPro"/>
</dbReference>
<dbReference type="PANTHER" id="PTHR31977">
    <property type="entry name" value="UPF0696 PROTEIN C11ORF68"/>
    <property type="match status" value="1"/>
</dbReference>
<dbReference type="Gene3D" id="3.30.70.2330">
    <property type="match status" value="1"/>
</dbReference>
<protein>
    <submittedName>
        <fullName evidence="6">Tyrosyl-DNA phosphodiesterase 2</fullName>
        <ecNumber evidence="6">3.1.4.-</ecNumber>
    </submittedName>
</protein>
<dbReference type="Gene3D" id="3.60.10.10">
    <property type="entry name" value="Endonuclease/exonuclease/phosphatase"/>
    <property type="match status" value="1"/>
</dbReference>
<evidence type="ECO:0000256" key="1">
    <source>
        <dbReference type="ARBA" id="ARBA00010568"/>
    </source>
</evidence>
<accession>A0AAD8YHG4</accession>
<dbReference type="InterPro" id="IPR036691">
    <property type="entry name" value="Endo/exonu/phosph_ase_sf"/>
</dbReference>
<dbReference type="Proteomes" id="UP001224775">
    <property type="component" value="Unassembled WGS sequence"/>
</dbReference>
<keyword evidence="2" id="KW-0479">Metal-binding</keyword>
<comment type="similarity">
    <text evidence="1">Belongs to the UPF0696 family.</text>
</comment>
<name>A0AAD8YHG4_9STRA</name>
<dbReference type="InterPro" id="IPR023398">
    <property type="entry name" value="TIF_eIF4e-like"/>
</dbReference>
<dbReference type="EMBL" id="JATAAI010000004">
    <property type="protein sequence ID" value="KAK1746378.1"/>
    <property type="molecule type" value="Genomic_DNA"/>
</dbReference>
<dbReference type="SUPFAM" id="SSF55418">
    <property type="entry name" value="eIF4e-like"/>
    <property type="match status" value="1"/>
</dbReference>
<feature type="domain" description="HIRAN" evidence="5">
    <location>
        <begin position="684"/>
        <end position="780"/>
    </location>
</feature>
<proteinExistence type="inferred from homology"/>
<dbReference type="Pfam" id="PF03372">
    <property type="entry name" value="Exo_endo_phos"/>
    <property type="match status" value="1"/>
</dbReference>
<feature type="compositionally biased region" description="Basic and acidic residues" evidence="4">
    <location>
        <begin position="1"/>
        <end position="10"/>
    </location>
</feature>
<comment type="caution">
    <text evidence="6">The sequence shown here is derived from an EMBL/GenBank/DDBJ whole genome shotgun (WGS) entry which is preliminary data.</text>
</comment>
<dbReference type="GO" id="GO:0008270">
    <property type="term" value="F:zinc ion binding"/>
    <property type="evidence" value="ECO:0007669"/>
    <property type="project" value="InterPro"/>
</dbReference>
<keyword evidence="3 6" id="KW-0378">Hydrolase</keyword>
<dbReference type="CDD" id="cd09080">
    <property type="entry name" value="TDP2"/>
    <property type="match status" value="1"/>
</dbReference>
<evidence type="ECO:0000259" key="5">
    <source>
        <dbReference type="SMART" id="SM00910"/>
    </source>
</evidence>
<evidence type="ECO:0000256" key="3">
    <source>
        <dbReference type="ARBA" id="ARBA00022801"/>
    </source>
</evidence>
<reference evidence="6" key="1">
    <citation type="submission" date="2023-06" db="EMBL/GenBank/DDBJ databases">
        <title>Survivors Of The Sea: Transcriptome response of Skeletonema marinoi to long-term dormancy.</title>
        <authorList>
            <person name="Pinder M.I.M."/>
            <person name="Kourtchenko O."/>
            <person name="Robertson E.K."/>
            <person name="Larsson T."/>
            <person name="Maumus F."/>
            <person name="Osuna-Cruz C.M."/>
            <person name="Vancaester E."/>
            <person name="Stenow R."/>
            <person name="Vandepoele K."/>
            <person name="Ploug H."/>
            <person name="Bruchert V."/>
            <person name="Godhe A."/>
            <person name="Topel M."/>
        </authorList>
    </citation>
    <scope>NUCLEOTIDE SEQUENCE</scope>
    <source>
        <strain evidence="6">R05AC</strain>
    </source>
</reference>
<dbReference type="EC" id="3.1.4.-" evidence="6"/>
<dbReference type="Pfam" id="PF08797">
    <property type="entry name" value="HIRAN"/>
    <property type="match status" value="1"/>
</dbReference>
<dbReference type="InterPro" id="IPR015034">
    <property type="entry name" value="Bles03"/>
</dbReference>
<evidence type="ECO:0000313" key="6">
    <source>
        <dbReference type="EMBL" id="KAK1746378.1"/>
    </source>
</evidence>
<sequence length="798" mass="88629">MKTDEDKCSNEEMMPTDSAAKNASPAVKQTTAMMKVDDDEDNEPVSLTIVSWNISSAESSNVAPDPALRTREAPRLIREEILRSQPDVIALQETAYQSFGAEIFASSGYVSIGSQTALHTNEYVDLLVKRELANGARRISLQSFQMNELPAVAGIIALKNGTRIAIASLHLPHTKEAAPFREVLCGAIMEQLTSQNCDGIILTGDFNMRGFEDKTTEKLCGGKWKDAWKEATNTKTAKETKFTWNSRVNMYHGPENFQWTCRLDRCYVKSEKGTLKHFGLIGNQPVDGNGGDYLSDHYGIVVKCDFASSDSTLVNDAVSSVGDTISLFNTATNPSKGGSNAAALRAARLQRFENAASSSTNKPTTRDTKQKEVIEIDLDGDCVTSNSLESDRALAERLQREEMSAHRTFAENASQVDYSSARPGVFDTMRNKRAYLQDGNDQSHSGWGMLQQLVDQGSVSGQPFAQGGVPPFRDSHEQAWSSGGWVWVKNPQYAKDPKARVDKEDNVAKMSSEWKRLVESNVKITHRHLIDLATKHNVLDGKWLLYVKAEDIEKDWPKIRNAIIEGKLGSTAKISDTPDERGSHVVCIYCPNFLDKDDLLRVRRSISNDVGMYKTSVLRFKLDAVTYLNLYAKNQWKLKTTSYECGGKKDEECSTLISSWEKCTCATSDQCKRCYKPKEDSDKKDVYSIIGLKYSEAIATQGENVTLLREPENKHDPNAVKVVNSSGQLIGHIAKDKAAILSPKIKEMQEDLQSQNLKLVVEGTIISVSDGYQQSVKVEFKEISNEANDTEVEVIVLE</sequence>
<keyword evidence="7" id="KW-1185">Reference proteome</keyword>
<dbReference type="InterPro" id="IPR005135">
    <property type="entry name" value="Endo/exonuclease/phosphatase"/>
</dbReference>
<gene>
    <name evidence="6" type="ORF">QTG54_002985</name>
</gene>
<dbReference type="GO" id="GO:0003676">
    <property type="term" value="F:nucleic acid binding"/>
    <property type="evidence" value="ECO:0007669"/>
    <property type="project" value="InterPro"/>
</dbReference>
<evidence type="ECO:0000256" key="2">
    <source>
        <dbReference type="ARBA" id="ARBA00022723"/>
    </source>
</evidence>
<dbReference type="Pfam" id="PF08939">
    <property type="entry name" value="Bles03"/>
    <property type="match status" value="1"/>
</dbReference>
<dbReference type="SMART" id="SM00910">
    <property type="entry name" value="HIRAN"/>
    <property type="match status" value="1"/>
</dbReference>
<organism evidence="6 7">
    <name type="scientific">Skeletonema marinoi</name>
    <dbReference type="NCBI Taxonomy" id="267567"/>
    <lineage>
        <taxon>Eukaryota</taxon>
        <taxon>Sar</taxon>
        <taxon>Stramenopiles</taxon>
        <taxon>Ochrophyta</taxon>
        <taxon>Bacillariophyta</taxon>
        <taxon>Coscinodiscophyceae</taxon>
        <taxon>Thalassiosirophycidae</taxon>
        <taxon>Thalassiosirales</taxon>
        <taxon>Skeletonemataceae</taxon>
        <taxon>Skeletonema</taxon>
        <taxon>Skeletonema marinoi-dohrnii complex</taxon>
    </lineage>
</organism>
<feature type="region of interest" description="Disordered" evidence="4">
    <location>
        <begin position="1"/>
        <end position="26"/>
    </location>
</feature>
<dbReference type="SUPFAM" id="SSF56219">
    <property type="entry name" value="DNase I-like"/>
    <property type="match status" value="1"/>
</dbReference>
<evidence type="ECO:0000313" key="7">
    <source>
        <dbReference type="Proteomes" id="UP001224775"/>
    </source>
</evidence>